<keyword evidence="3" id="KW-1185">Reference proteome</keyword>
<dbReference type="Gramene" id="PRQ33220">
    <property type="protein sequence ID" value="PRQ33220"/>
    <property type="gene ID" value="RchiOBHm_Chr5g0055151"/>
</dbReference>
<reference evidence="2 3" key="1">
    <citation type="journal article" date="2018" name="Nat. Genet.">
        <title>The Rosa genome provides new insights in the design of modern roses.</title>
        <authorList>
            <person name="Bendahmane M."/>
        </authorList>
    </citation>
    <scope>NUCLEOTIDE SEQUENCE [LARGE SCALE GENOMIC DNA]</scope>
    <source>
        <strain evidence="3">cv. Old Blush</strain>
    </source>
</reference>
<evidence type="ECO:0000313" key="3">
    <source>
        <dbReference type="Proteomes" id="UP000238479"/>
    </source>
</evidence>
<dbReference type="STRING" id="74649.A0A2P6QGB4"/>
<dbReference type="AlphaFoldDB" id="A0A2P6QGB4"/>
<accession>A0A2P6QGB4</accession>
<keyword evidence="1" id="KW-0472">Membrane</keyword>
<name>A0A2P6QGB4_ROSCH</name>
<comment type="caution">
    <text evidence="2">The sequence shown here is derived from an EMBL/GenBank/DDBJ whole genome shotgun (WGS) entry which is preliminary data.</text>
</comment>
<organism evidence="2 3">
    <name type="scientific">Rosa chinensis</name>
    <name type="common">China rose</name>
    <dbReference type="NCBI Taxonomy" id="74649"/>
    <lineage>
        <taxon>Eukaryota</taxon>
        <taxon>Viridiplantae</taxon>
        <taxon>Streptophyta</taxon>
        <taxon>Embryophyta</taxon>
        <taxon>Tracheophyta</taxon>
        <taxon>Spermatophyta</taxon>
        <taxon>Magnoliopsida</taxon>
        <taxon>eudicotyledons</taxon>
        <taxon>Gunneridae</taxon>
        <taxon>Pentapetalae</taxon>
        <taxon>rosids</taxon>
        <taxon>fabids</taxon>
        <taxon>Rosales</taxon>
        <taxon>Rosaceae</taxon>
        <taxon>Rosoideae</taxon>
        <taxon>Rosoideae incertae sedis</taxon>
        <taxon>Rosa</taxon>
    </lineage>
</organism>
<feature type="transmembrane region" description="Helical" evidence="1">
    <location>
        <begin position="47"/>
        <end position="65"/>
    </location>
</feature>
<sequence>MENMMNKIQNLVAYLEINKDFYSCTLSGGIITLASSIVMLLLFSKVVLFPFAISLCYLIGICVFIEDLSDSSVWNYEVLSILYFKWVV</sequence>
<protein>
    <submittedName>
        <fullName evidence="2">Uncharacterized protein</fullName>
    </submittedName>
</protein>
<feature type="transmembrane region" description="Helical" evidence="1">
    <location>
        <begin position="21"/>
        <end position="41"/>
    </location>
</feature>
<evidence type="ECO:0000313" key="2">
    <source>
        <dbReference type="EMBL" id="PRQ33220.1"/>
    </source>
</evidence>
<gene>
    <name evidence="2" type="ORF">RchiOBHm_Chr5g0055151</name>
</gene>
<evidence type="ECO:0000256" key="1">
    <source>
        <dbReference type="SAM" id="Phobius"/>
    </source>
</evidence>
<keyword evidence="1" id="KW-1133">Transmembrane helix</keyword>
<keyword evidence="1" id="KW-0812">Transmembrane</keyword>
<dbReference type="Proteomes" id="UP000238479">
    <property type="component" value="Chromosome 5"/>
</dbReference>
<proteinExistence type="predicted"/>
<dbReference type="EMBL" id="PDCK01000043">
    <property type="protein sequence ID" value="PRQ33220.1"/>
    <property type="molecule type" value="Genomic_DNA"/>
</dbReference>